<dbReference type="AlphaFoldDB" id="Q2GCV5"/>
<dbReference type="Proteomes" id="UP000001942">
    <property type="component" value="Chromosome"/>
</dbReference>
<accession>Q2GCV5</accession>
<evidence type="ECO:0000313" key="2">
    <source>
        <dbReference type="Proteomes" id="UP000001942"/>
    </source>
</evidence>
<sequence>MILACAKMAHVLYISSMLSVGRRPAHLPHDAPPKTVSCTK</sequence>
<gene>
    <name evidence="1" type="ordered locus">NSE_0819</name>
</gene>
<organism evidence="1 2">
    <name type="scientific">Ehrlichia sennetsu (strain ATCC VR-367 / Miyayama)</name>
    <name type="common">Neorickettsia sennetsu</name>
    <dbReference type="NCBI Taxonomy" id="222891"/>
    <lineage>
        <taxon>Bacteria</taxon>
        <taxon>Pseudomonadati</taxon>
        <taxon>Pseudomonadota</taxon>
        <taxon>Alphaproteobacteria</taxon>
        <taxon>Rickettsiales</taxon>
        <taxon>Anaplasmataceae</taxon>
        <taxon>Ehrlichia</taxon>
    </lineage>
</organism>
<proteinExistence type="predicted"/>
<reference evidence="1 2" key="1">
    <citation type="journal article" date="2006" name="PLoS Genet.">
        <title>Comparative genomics of emerging human ehrlichiosis agents.</title>
        <authorList>
            <person name="Dunning Hotopp J.C."/>
            <person name="Lin M."/>
            <person name="Madupu R."/>
            <person name="Crabtree J."/>
            <person name="Angiuoli S.V."/>
            <person name="Eisen J.A."/>
            <person name="Seshadri R."/>
            <person name="Ren Q."/>
            <person name="Wu M."/>
            <person name="Utterback T.R."/>
            <person name="Smith S."/>
            <person name="Lewis M."/>
            <person name="Khouri H."/>
            <person name="Zhang C."/>
            <person name="Niu H."/>
            <person name="Lin Q."/>
            <person name="Ohashi N."/>
            <person name="Zhi N."/>
            <person name="Nelson W."/>
            <person name="Brinkac L.M."/>
            <person name="Dodson R.J."/>
            <person name="Rosovitz M.J."/>
            <person name="Sundaram J."/>
            <person name="Daugherty S.C."/>
            <person name="Davidsen T."/>
            <person name="Durkin A.S."/>
            <person name="Gwinn M."/>
            <person name="Haft D.H."/>
            <person name="Selengut J.D."/>
            <person name="Sullivan S.A."/>
            <person name="Zafar N."/>
            <person name="Zhou L."/>
            <person name="Benahmed F."/>
            <person name="Forberger H."/>
            <person name="Halpin R."/>
            <person name="Mulligan S."/>
            <person name="Robinson J."/>
            <person name="White O."/>
            <person name="Rikihisa Y."/>
            <person name="Tettelin H."/>
        </authorList>
    </citation>
    <scope>NUCLEOTIDE SEQUENCE [LARGE SCALE GENOMIC DNA]</scope>
    <source>
        <strain evidence="2">ATCC VR-367 / Miyayama</strain>
    </source>
</reference>
<keyword evidence="2" id="KW-1185">Reference proteome</keyword>
<name>Q2GCV5_EHRS3</name>
<protein>
    <submittedName>
        <fullName evidence="1">Uncharacterized protein</fullName>
    </submittedName>
</protein>
<evidence type="ECO:0000313" key="1">
    <source>
        <dbReference type="EMBL" id="ABD45888.1"/>
    </source>
</evidence>
<dbReference type="STRING" id="222891.NSE_0819"/>
<dbReference type="KEGG" id="nse:NSE_0819"/>
<dbReference type="HOGENOM" id="CLU_3293077_0_0_5"/>
<dbReference type="EMBL" id="CP000237">
    <property type="protein sequence ID" value="ABD45888.1"/>
    <property type="molecule type" value="Genomic_DNA"/>
</dbReference>